<dbReference type="InterPro" id="IPR045087">
    <property type="entry name" value="Cu-oxidase_fam"/>
</dbReference>
<reference evidence="15" key="1">
    <citation type="submission" date="2022-08" db="EMBL/GenBank/DDBJ databases">
        <title>Genomic Encyclopedia of Type Strains, Phase V (KMG-V): Genome sequencing to study the core and pangenomes of soil and plant-associated prokaryotes.</title>
        <authorList>
            <person name="Whitman W."/>
        </authorList>
    </citation>
    <scope>NUCLEOTIDE SEQUENCE</scope>
    <source>
        <strain evidence="15">SP2016B</strain>
    </source>
</reference>
<dbReference type="InterPro" id="IPR001287">
    <property type="entry name" value="NO2-reductase_Cu"/>
</dbReference>
<feature type="binding site" description="type 1 copper site" evidence="12">
    <location>
        <position position="195"/>
    </location>
    <ligand>
        <name>Cu cation</name>
        <dbReference type="ChEBI" id="CHEBI:23378"/>
        <label>1</label>
    </ligand>
</feature>
<keyword evidence="10 12" id="KW-0186">Copper</keyword>
<feature type="binding site" description="type 1 copper site" evidence="12">
    <location>
        <position position="190"/>
    </location>
    <ligand>
        <name>Cu cation</name>
        <dbReference type="ChEBI" id="CHEBI:23378"/>
        <label>1</label>
    </ligand>
</feature>
<evidence type="ECO:0000256" key="9">
    <source>
        <dbReference type="ARBA" id="ARBA00023002"/>
    </source>
</evidence>
<feature type="binding site" description="type 1 copper site" evidence="12">
    <location>
        <position position="141"/>
    </location>
    <ligand>
        <name>Cu cation</name>
        <dbReference type="ChEBI" id="CHEBI:23378"/>
        <label>1</label>
    </ligand>
</feature>
<dbReference type="InterPro" id="IPR006311">
    <property type="entry name" value="TAT_signal"/>
</dbReference>
<evidence type="ECO:0000256" key="8">
    <source>
        <dbReference type="ARBA" id="ARBA00022737"/>
    </source>
</evidence>
<organism evidence="15 16">
    <name type="scientific">Salinibacter ruber</name>
    <dbReference type="NCBI Taxonomy" id="146919"/>
    <lineage>
        <taxon>Bacteria</taxon>
        <taxon>Pseudomonadati</taxon>
        <taxon>Rhodothermota</taxon>
        <taxon>Rhodothermia</taxon>
        <taxon>Rhodothermales</taxon>
        <taxon>Salinibacteraceae</taxon>
        <taxon>Salinibacter</taxon>
    </lineage>
</organism>
<dbReference type="FunFam" id="2.60.40.420:FF:000093">
    <property type="entry name" value="Copper-containing nitrite reductase"/>
    <property type="match status" value="1"/>
</dbReference>
<comment type="catalytic activity">
    <reaction evidence="11">
        <text>nitric oxide + Fe(III)-[cytochrome c] + H2O = Fe(II)-[cytochrome c] + nitrite + 2 H(+)</text>
        <dbReference type="Rhea" id="RHEA:15233"/>
        <dbReference type="Rhea" id="RHEA-COMP:10350"/>
        <dbReference type="Rhea" id="RHEA-COMP:14399"/>
        <dbReference type="ChEBI" id="CHEBI:15377"/>
        <dbReference type="ChEBI" id="CHEBI:15378"/>
        <dbReference type="ChEBI" id="CHEBI:16301"/>
        <dbReference type="ChEBI" id="CHEBI:16480"/>
        <dbReference type="ChEBI" id="CHEBI:29033"/>
        <dbReference type="ChEBI" id="CHEBI:29034"/>
        <dbReference type="EC" id="1.7.2.1"/>
    </reaction>
</comment>
<dbReference type="AlphaFoldDB" id="A0A9X2U3E8"/>
<comment type="similarity">
    <text evidence="3">Belongs to the multicopper oxidase family.</text>
</comment>
<dbReference type="Pfam" id="PF07732">
    <property type="entry name" value="Cu-oxidase_3"/>
    <property type="match status" value="1"/>
</dbReference>
<name>A0A9X2U3E8_9BACT</name>
<dbReference type="InterPro" id="IPR008972">
    <property type="entry name" value="Cupredoxin"/>
</dbReference>
<keyword evidence="7 12" id="KW-0479">Metal-binding</keyword>
<dbReference type="GO" id="GO:0005507">
    <property type="term" value="F:copper ion binding"/>
    <property type="evidence" value="ECO:0007669"/>
    <property type="project" value="InterPro"/>
</dbReference>
<comment type="cofactor">
    <cofactor evidence="2 12">
        <name>Cu(2+)</name>
        <dbReference type="ChEBI" id="CHEBI:29036"/>
    </cofactor>
</comment>
<dbReference type="EC" id="1.7.2.1" evidence="5"/>
<evidence type="ECO:0000259" key="14">
    <source>
        <dbReference type="Pfam" id="PF07732"/>
    </source>
</evidence>
<evidence type="ECO:0000256" key="2">
    <source>
        <dbReference type="ARBA" id="ARBA00001973"/>
    </source>
</evidence>
<evidence type="ECO:0000256" key="13">
    <source>
        <dbReference type="SAM" id="MobiDB-lite"/>
    </source>
</evidence>
<dbReference type="InterPro" id="IPR011707">
    <property type="entry name" value="Cu-oxidase-like_N"/>
</dbReference>
<accession>A0A9X2U3E8</accession>
<dbReference type="RefSeq" id="WP_103017444.1">
    <property type="nucleotide sequence ID" value="NZ_CALTSI010000041.1"/>
</dbReference>
<feature type="binding site" description="type 1 copper site" evidence="12">
    <location>
        <position position="181"/>
    </location>
    <ligand>
        <name>Cu cation</name>
        <dbReference type="ChEBI" id="CHEBI:23378"/>
        <label>1</label>
    </ligand>
</feature>
<dbReference type="PRINTS" id="PR00695">
    <property type="entry name" value="CUNO2RDTASE"/>
</dbReference>
<evidence type="ECO:0000256" key="12">
    <source>
        <dbReference type="PIRSR" id="PIRSR601287-1"/>
    </source>
</evidence>
<keyword evidence="8" id="KW-0677">Repeat</keyword>
<evidence type="ECO:0000313" key="16">
    <source>
        <dbReference type="Proteomes" id="UP001155034"/>
    </source>
</evidence>
<feature type="binding site" description="type 1 copper site" evidence="12">
    <location>
        <position position="340"/>
    </location>
    <ligand>
        <name>Cu cation</name>
        <dbReference type="ChEBI" id="CHEBI:23378"/>
        <label>1</label>
    </ligand>
</feature>
<dbReference type="PROSITE" id="PS51318">
    <property type="entry name" value="TAT"/>
    <property type="match status" value="1"/>
</dbReference>
<feature type="region of interest" description="Disordered" evidence="13">
    <location>
        <begin position="38"/>
        <end position="82"/>
    </location>
</feature>
<keyword evidence="9 15" id="KW-0560">Oxidoreductase</keyword>
<dbReference type="Gene3D" id="2.60.40.420">
    <property type="entry name" value="Cupredoxins - blue copper proteins"/>
    <property type="match status" value="2"/>
</dbReference>
<dbReference type="SUPFAM" id="SSF49503">
    <property type="entry name" value="Cupredoxins"/>
    <property type="match status" value="2"/>
</dbReference>
<feature type="binding site" description="type 1 copper site" evidence="12">
    <location>
        <position position="182"/>
    </location>
    <ligand>
        <name>Cu cation</name>
        <dbReference type="ChEBI" id="CHEBI:23378"/>
        <label>1</label>
    </ligand>
</feature>
<evidence type="ECO:0000256" key="6">
    <source>
        <dbReference type="ARBA" id="ARBA00017290"/>
    </source>
</evidence>
<evidence type="ECO:0000313" key="15">
    <source>
        <dbReference type="EMBL" id="MCS3866120.1"/>
    </source>
</evidence>
<evidence type="ECO:0000256" key="7">
    <source>
        <dbReference type="ARBA" id="ARBA00022723"/>
    </source>
</evidence>
<dbReference type="EMBL" id="JANTYZ010000009">
    <property type="protein sequence ID" value="MCS3866120.1"/>
    <property type="molecule type" value="Genomic_DNA"/>
</dbReference>
<proteinExistence type="inferred from homology"/>
<dbReference type="CDD" id="cd04208">
    <property type="entry name" value="CuRO_2_CuNIR"/>
    <property type="match status" value="1"/>
</dbReference>
<comment type="cofactor">
    <cofactor evidence="1 12">
        <name>Cu(+)</name>
        <dbReference type="ChEBI" id="CHEBI:49552"/>
    </cofactor>
</comment>
<evidence type="ECO:0000256" key="10">
    <source>
        <dbReference type="ARBA" id="ARBA00023008"/>
    </source>
</evidence>
<evidence type="ECO:0000256" key="11">
    <source>
        <dbReference type="ARBA" id="ARBA00049340"/>
    </source>
</evidence>
<comment type="caution">
    <text evidence="15">The sequence shown here is derived from an EMBL/GenBank/DDBJ whole genome shotgun (WGS) entry which is preliminary data.</text>
</comment>
<evidence type="ECO:0000256" key="5">
    <source>
        <dbReference type="ARBA" id="ARBA00011882"/>
    </source>
</evidence>
<evidence type="ECO:0000256" key="1">
    <source>
        <dbReference type="ARBA" id="ARBA00001960"/>
    </source>
</evidence>
<dbReference type="PANTHER" id="PTHR11709">
    <property type="entry name" value="MULTI-COPPER OXIDASE"/>
    <property type="match status" value="1"/>
</dbReference>
<comment type="subunit">
    <text evidence="4">Homotrimer.</text>
</comment>
<dbReference type="CDD" id="cd11020">
    <property type="entry name" value="CuRO_1_CuNIR"/>
    <property type="match status" value="1"/>
</dbReference>
<sequence length="372" mass="39807">MTDERTSEATSRSTRRSFLKGLGSAAAAGSAISVAGLSAADADARGTETETGGWAAPSLSRAPRTRIAADPTDVPPPVDWSAPRSHEITLSCKEVTAEIEPGVTFPYMTFDGQVPGPMIRVRQGDTVQFTLENVSAGAMPHNIDFHAVYGTGGGAEATLAPPGQSQTISFRAEYPGAFIYHCAVPNVDYHIASGMFGLIFVEPKDGLPAVDREFYLGQHEVYTNKPTGTDGEHAFDFDAMTREDPTYVLLNGQKQALTESGFGAMEIEVDETARVFFANGGPNLTSSFHPIGNVWTKAWREGAVASRPDRYVQTMTTGPGSCGVFEMDCPVPETIKLVDHALSRVVRKGFLGEIKVTGDPRPEIFDPAPTST</sequence>
<feature type="binding site" description="type 1 copper site" evidence="12">
    <location>
        <position position="146"/>
    </location>
    <ligand>
        <name>Cu cation</name>
        <dbReference type="ChEBI" id="CHEBI:23378"/>
        <label>1</label>
    </ligand>
</feature>
<feature type="domain" description="Plastocyanin-like" evidence="14">
    <location>
        <begin position="93"/>
        <end position="205"/>
    </location>
</feature>
<evidence type="ECO:0000256" key="3">
    <source>
        <dbReference type="ARBA" id="ARBA00010609"/>
    </source>
</evidence>
<dbReference type="NCBIfam" id="TIGR02376">
    <property type="entry name" value="Cu_nitrite_red"/>
    <property type="match status" value="1"/>
</dbReference>
<dbReference type="PANTHER" id="PTHR11709:SF394">
    <property type="entry name" value="FI03373P-RELATED"/>
    <property type="match status" value="1"/>
</dbReference>
<dbReference type="GO" id="GO:0050421">
    <property type="term" value="F:nitrite reductase (NO-forming) activity"/>
    <property type="evidence" value="ECO:0007669"/>
    <property type="project" value="UniProtKB-EC"/>
</dbReference>
<gene>
    <name evidence="15" type="ORF">GGP82_002691</name>
</gene>
<evidence type="ECO:0000256" key="4">
    <source>
        <dbReference type="ARBA" id="ARBA00011233"/>
    </source>
</evidence>
<dbReference type="Proteomes" id="UP001155034">
    <property type="component" value="Unassembled WGS sequence"/>
</dbReference>
<protein>
    <recommendedName>
        <fullName evidence="6">Copper-containing nitrite reductase</fullName>
        <ecNumber evidence="5">1.7.2.1</ecNumber>
    </recommendedName>
</protein>